<gene>
    <name evidence="6" type="ORF">SRCM100623_01258</name>
</gene>
<evidence type="ECO:0000313" key="7">
    <source>
        <dbReference type="Proteomes" id="UP000093796"/>
    </source>
</evidence>
<dbReference type="InterPro" id="IPR001123">
    <property type="entry name" value="LeuE-type"/>
</dbReference>
<evidence type="ECO:0000256" key="3">
    <source>
        <dbReference type="ARBA" id="ARBA00022692"/>
    </source>
</evidence>
<dbReference type="Proteomes" id="UP000093796">
    <property type="component" value="Unassembled WGS sequence"/>
</dbReference>
<dbReference type="RefSeq" id="WP_003628299.1">
    <property type="nucleotide sequence ID" value="NZ_LYUD01000099.1"/>
</dbReference>
<dbReference type="AlphaFoldDB" id="A0A1A0DCZ5"/>
<evidence type="ECO:0000256" key="5">
    <source>
        <dbReference type="ARBA" id="ARBA00023136"/>
    </source>
</evidence>
<protein>
    <submittedName>
        <fullName evidence="6">Putative membrane protein YrhP</fullName>
    </submittedName>
</protein>
<dbReference type="PANTHER" id="PTHR30086:SF20">
    <property type="entry name" value="ARGININE EXPORTER PROTEIN ARGO-RELATED"/>
    <property type="match status" value="1"/>
</dbReference>
<dbReference type="EMBL" id="LYUD01000099">
    <property type="protein sequence ID" value="OAZ72716.1"/>
    <property type="molecule type" value="Genomic_DNA"/>
</dbReference>
<dbReference type="PANTHER" id="PTHR30086">
    <property type="entry name" value="ARGININE EXPORTER PROTEIN ARGO"/>
    <property type="match status" value="1"/>
</dbReference>
<dbReference type="eggNOG" id="COG1280">
    <property type="taxonomic scope" value="Bacteria"/>
</dbReference>
<reference evidence="6 7" key="1">
    <citation type="submission" date="2016-05" db="EMBL/GenBank/DDBJ databases">
        <title>Genome sequencing of Acetobacter pasteurianus strain SRCM100623.</title>
        <authorList>
            <person name="Song Y.R."/>
        </authorList>
    </citation>
    <scope>NUCLEOTIDE SEQUENCE [LARGE SCALE GENOMIC DNA]</scope>
    <source>
        <strain evidence="6 7">SRCM100623</strain>
    </source>
</reference>
<dbReference type="PATRIC" id="fig|438.15.peg.1432"/>
<organism evidence="6 7">
    <name type="scientific">Acetobacter pasteurianus</name>
    <name type="common">Acetobacter turbidans</name>
    <dbReference type="NCBI Taxonomy" id="438"/>
    <lineage>
        <taxon>Bacteria</taxon>
        <taxon>Pseudomonadati</taxon>
        <taxon>Pseudomonadota</taxon>
        <taxon>Alphaproteobacteria</taxon>
        <taxon>Acetobacterales</taxon>
        <taxon>Acetobacteraceae</taxon>
        <taxon>Acetobacter</taxon>
    </lineage>
</organism>
<evidence type="ECO:0000256" key="4">
    <source>
        <dbReference type="ARBA" id="ARBA00022989"/>
    </source>
</evidence>
<dbReference type="OrthoDB" id="9807053at2"/>
<keyword evidence="4" id="KW-1133">Transmembrane helix</keyword>
<keyword evidence="5" id="KW-0472">Membrane</keyword>
<dbReference type="Pfam" id="PF01810">
    <property type="entry name" value="LysE"/>
    <property type="match status" value="1"/>
</dbReference>
<comment type="subcellular location">
    <subcellularLocation>
        <location evidence="1">Cell membrane</location>
        <topology evidence="1">Multi-pass membrane protein</topology>
    </subcellularLocation>
</comment>
<proteinExistence type="predicted"/>
<comment type="caution">
    <text evidence="6">The sequence shown here is derived from an EMBL/GenBank/DDBJ whole genome shotgun (WGS) entry which is preliminary data.</text>
</comment>
<dbReference type="GO" id="GO:0015171">
    <property type="term" value="F:amino acid transmembrane transporter activity"/>
    <property type="evidence" value="ECO:0007669"/>
    <property type="project" value="TreeGrafter"/>
</dbReference>
<evidence type="ECO:0000256" key="2">
    <source>
        <dbReference type="ARBA" id="ARBA00022475"/>
    </source>
</evidence>
<dbReference type="GO" id="GO:0005886">
    <property type="term" value="C:plasma membrane"/>
    <property type="evidence" value="ECO:0007669"/>
    <property type="project" value="UniProtKB-SubCell"/>
</dbReference>
<name>A0A1A0DCZ5_ACEPA</name>
<keyword evidence="3" id="KW-0812">Transmembrane</keyword>
<evidence type="ECO:0000256" key="1">
    <source>
        <dbReference type="ARBA" id="ARBA00004651"/>
    </source>
</evidence>
<accession>A0A1A0DCZ5</accession>
<evidence type="ECO:0000313" key="6">
    <source>
        <dbReference type="EMBL" id="OAZ72716.1"/>
    </source>
</evidence>
<sequence length="211" mass="22607">MPHVFLPVLAFAAAWGVLVLTPGTETALIIRLSISVGRTTAIGAVLGIAAGLTLWGIGTAFGLSALIAASHTLYLVLEWACAGYLLSLAFRLAVNVLRSTPETETDSENQAPKAFWSGFQRGMFTTILNPLVGVFDLTAFPQFIPPEVNAVTYALLLTVVQAALTLTWYFTLAFTALFFSRFLANPVVIRVLDGLTALVFVIFAIRLVISG</sequence>
<keyword evidence="2" id="KW-1003">Cell membrane</keyword>